<protein>
    <submittedName>
        <fullName evidence="1">Uncharacterized protein</fullName>
    </submittedName>
</protein>
<evidence type="ECO:0000313" key="1">
    <source>
        <dbReference type="EMBL" id="KAJ4484334.1"/>
    </source>
</evidence>
<dbReference type="EMBL" id="JANVFS010000012">
    <property type="protein sequence ID" value="KAJ4484334.1"/>
    <property type="molecule type" value="Genomic_DNA"/>
</dbReference>
<reference evidence="1" key="2">
    <citation type="journal article" date="2023" name="Proc. Natl. Acad. Sci. U.S.A.">
        <title>A global phylogenomic analysis of the shiitake genus Lentinula.</title>
        <authorList>
            <person name="Sierra-Patev S."/>
            <person name="Min B."/>
            <person name="Naranjo-Ortiz M."/>
            <person name="Looney B."/>
            <person name="Konkel Z."/>
            <person name="Slot J.C."/>
            <person name="Sakamoto Y."/>
            <person name="Steenwyk J.L."/>
            <person name="Rokas A."/>
            <person name="Carro J."/>
            <person name="Camarero S."/>
            <person name="Ferreira P."/>
            <person name="Molpeceres G."/>
            <person name="Ruiz-Duenas F.J."/>
            <person name="Serrano A."/>
            <person name="Henrissat B."/>
            <person name="Drula E."/>
            <person name="Hughes K.W."/>
            <person name="Mata J.L."/>
            <person name="Ishikawa N.K."/>
            <person name="Vargas-Isla R."/>
            <person name="Ushijima S."/>
            <person name="Smith C.A."/>
            <person name="Donoghue J."/>
            <person name="Ahrendt S."/>
            <person name="Andreopoulos W."/>
            <person name="He G."/>
            <person name="LaButti K."/>
            <person name="Lipzen A."/>
            <person name="Ng V."/>
            <person name="Riley R."/>
            <person name="Sandor L."/>
            <person name="Barry K."/>
            <person name="Martinez A.T."/>
            <person name="Xiao Y."/>
            <person name="Gibbons J.G."/>
            <person name="Terashima K."/>
            <person name="Grigoriev I.V."/>
            <person name="Hibbett D."/>
        </authorList>
    </citation>
    <scope>NUCLEOTIDE SEQUENCE</scope>
    <source>
        <strain evidence="1">Sp2 HRB7682 ss15</strain>
    </source>
</reference>
<accession>A0A9W9DT17</accession>
<feature type="non-terminal residue" evidence="1">
    <location>
        <position position="281"/>
    </location>
</feature>
<gene>
    <name evidence="1" type="ORF">C8J55DRAFT_426501</name>
</gene>
<proteinExistence type="predicted"/>
<reference evidence="1" key="1">
    <citation type="submission" date="2022-08" db="EMBL/GenBank/DDBJ databases">
        <authorList>
            <consortium name="DOE Joint Genome Institute"/>
            <person name="Min B."/>
            <person name="Riley R."/>
            <person name="Sierra-Patev S."/>
            <person name="Naranjo-Ortiz M."/>
            <person name="Looney B."/>
            <person name="Konkel Z."/>
            <person name="Slot J.C."/>
            <person name="Sakamoto Y."/>
            <person name="Steenwyk J.L."/>
            <person name="Rokas A."/>
            <person name="Carro J."/>
            <person name="Camarero S."/>
            <person name="Ferreira P."/>
            <person name="Molpeceres G."/>
            <person name="Ruiz-Duenas F.J."/>
            <person name="Serrano A."/>
            <person name="Henrissat B."/>
            <person name="Drula E."/>
            <person name="Hughes K.W."/>
            <person name="Mata J.L."/>
            <person name="Ishikawa N.K."/>
            <person name="Vargas-Isla R."/>
            <person name="Ushijima S."/>
            <person name="Smith C.A."/>
            <person name="Ahrendt S."/>
            <person name="Andreopoulos W."/>
            <person name="He G."/>
            <person name="Labutti K."/>
            <person name="Lipzen A."/>
            <person name="Ng V."/>
            <person name="Sandor L."/>
            <person name="Barry K."/>
            <person name="Martinez A.T."/>
            <person name="Xiao Y."/>
            <person name="Gibbons J.G."/>
            <person name="Terashima K."/>
            <person name="Hibbett D.S."/>
            <person name="Grigoriev I.V."/>
        </authorList>
    </citation>
    <scope>NUCLEOTIDE SEQUENCE</scope>
    <source>
        <strain evidence="1">Sp2 HRB7682 ss15</strain>
    </source>
</reference>
<organism evidence="1 2">
    <name type="scientific">Lentinula lateritia</name>
    <dbReference type="NCBI Taxonomy" id="40482"/>
    <lineage>
        <taxon>Eukaryota</taxon>
        <taxon>Fungi</taxon>
        <taxon>Dikarya</taxon>
        <taxon>Basidiomycota</taxon>
        <taxon>Agaricomycotina</taxon>
        <taxon>Agaricomycetes</taxon>
        <taxon>Agaricomycetidae</taxon>
        <taxon>Agaricales</taxon>
        <taxon>Marasmiineae</taxon>
        <taxon>Omphalotaceae</taxon>
        <taxon>Lentinula</taxon>
    </lineage>
</organism>
<sequence length="281" mass="31920">LPEFTEPSRKSYIINAINTAYQATHGNDIPGVFVKGVDFEAQVSELEKIMEKALEDDDWTLLFSNSRHFVKTDIDASGEEVWVTSGGGFERSVLLLLFQKYFEKRFEELCTPLIDCYYTLSTVPMSSTTPISETKRWDLGLFGATVALALVNGYLPEKLNPLLLVYFLSDCQFECLNRTAVMDLFPELGNAIQTSTLTNRTKEMHNSIAHHMLHNAIIGPAEINHPYFQAFIKGFRLSCKNHYTLPQASLIVVGEHTLNYRVIDFPQRFLQICYASIKDDD</sequence>
<dbReference type="Proteomes" id="UP001150238">
    <property type="component" value="Unassembled WGS sequence"/>
</dbReference>
<evidence type="ECO:0000313" key="2">
    <source>
        <dbReference type="Proteomes" id="UP001150238"/>
    </source>
</evidence>
<name>A0A9W9DT17_9AGAR</name>
<comment type="caution">
    <text evidence="1">The sequence shown here is derived from an EMBL/GenBank/DDBJ whole genome shotgun (WGS) entry which is preliminary data.</text>
</comment>
<dbReference type="AlphaFoldDB" id="A0A9W9DT17"/>